<proteinExistence type="predicted"/>
<dbReference type="Proteomes" id="UP000032534">
    <property type="component" value="Unassembled WGS sequence"/>
</dbReference>
<gene>
    <name evidence="1" type="ORF">QD47_13365</name>
</gene>
<name>A0A0D7X1F5_9BACL</name>
<evidence type="ECO:0000313" key="2">
    <source>
        <dbReference type="Proteomes" id="UP000032534"/>
    </source>
</evidence>
<comment type="caution">
    <text evidence="1">The sequence shown here is derived from an EMBL/GenBank/DDBJ whole genome shotgun (WGS) entry which is preliminary data.</text>
</comment>
<dbReference type="OrthoDB" id="9808343at2"/>
<sequence>MKLAVTVKSLGKRKPELAKQEMELNPAPETLRELIAATVALNVRRLREKQESVALIPFLTGQEVQAQGETGKVGFGSVYNDGVPDVEDAVNTAMQAFEDGLYRVFVRDEEATVLDAPLLLEDGDEIVFIRFTMLAGSLW</sequence>
<dbReference type="EMBL" id="JTHP01000024">
    <property type="protein sequence ID" value="KJD45114.1"/>
    <property type="molecule type" value="Genomic_DNA"/>
</dbReference>
<protein>
    <submittedName>
        <fullName evidence="1">Uncharacterized protein</fullName>
    </submittedName>
</protein>
<dbReference type="PATRIC" id="fig|159743.3.peg.2974"/>
<reference evidence="1 2" key="1">
    <citation type="submission" date="2014-11" db="EMBL/GenBank/DDBJ databases">
        <title>Draft Genome Sequences of Paenibacillus polymyxa NRRL B-30509 and Paenibacillus terrae NRRL B-30644, Strains from a Poultry Environment that Produce Tridecaptin A and Paenicidins.</title>
        <authorList>
            <person name="van Belkum M.J."/>
            <person name="Lohans C.T."/>
            <person name="Vederas J.C."/>
        </authorList>
    </citation>
    <scope>NUCLEOTIDE SEQUENCE [LARGE SCALE GENOMIC DNA]</scope>
    <source>
        <strain evidence="1 2">NRRL B-30644</strain>
    </source>
</reference>
<organism evidence="1 2">
    <name type="scientific">Paenibacillus terrae</name>
    <dbReference type="NCBI Taxonomy" id="159743"/>
    <lineage>
        <taxon>Bacteria</taxon>
        <taxon>Bacillati</taxon>
        <taxon>Bacillota</taxon>
        <taxon>Bacilli</taxon>
        <taxon>Bacillales</taxon>
        <taxon>Paenibacillaceae</taxon>
        <taxon>Paenibacillus</taxon>
    </lineage>
</organism>
<keyword evidence="2" id="KW-1185">Reference proteome</keyword>
<dbReference type="RefSeq" id="WP_044646600.1">
    <property type="nucleotide sequence ID" value="NZ_JTHP01000024.1"/>
</dbReference>
<accession>A0A0D7X1F5</accession>
<dbReference type="AlphaFoldDB" id="A0A0D7X1F5"/>
<evidence type="ECO:0000313" key="1">
    <source>
        <dbReference type="EMBL" id="KJD45114.1"/>
    </source>
</evidence>